<dbReference type="SUPFAM" id="SSF48452">
    <property type="entry name" value="TPR-like"/>
    <property type="match status" value="3"/>
</dbReference>
<dbReference type="eggNOG" id="COG2203">
    <property type="taxonomic scope" value="Bacteria"/>
</dbReference>
<dbReference type="PROSITE" id="PS50887">
    <property type="entry name" value="GGDEF"/>
    <property type="match status" value="1"/>
</dbReference>
<dbReference type="InterPro" id="IPR043128">
    <property type="entry name" value="Rev_trsase/Diguanyl_cyclase"/>
</dbReference>
<dbReference type="InterPro" id="IPR029787">
    <property type="entry name" value="Nucleotide_cyclase"/>
</dbReference>
<dbReference type="eggNOG" id="COG3706">
    <property type="taxonomic scope" value="Bacteria"/>
</dbReference>
<dbReference type="InterPro" id="IPR019734">
    <property type="entry name" value="TPR_rpt"/>
</dbReference>
<dbReference type="CDD" id="cd01949">
    <property type="entry name" value="GGDEF"/>
    <property type="match status" value="1"/>
</dbReference>
<dbReference type="InterPro" id="IPR041664">
    <property type="entry name" value="AAA_16"/>
</dbReference>
<dbReference type="Pfam" id="PF13432">
    <property type="entry name" value="TPR_16"/>
    <property type="match status" value="1"/>
</dbReference>
<dbReference type="Pfam" id="PF00990">
    <property type="entry name" value="GGDEF"/>
    <property type="match status" value="1"/>
</dbReference>
<gene>
    <name evidence="5" type="ORF">CAAU_1184</name>
</gene>
<evidence type="ECO:0000256" key="1">
    <source>
        <dbReference type="ARBA" id="ARBA00004167"/>
    </source>
</evidence>
<dbReference type="eggNOG" id="COG3899">
    <property type="taxonomic scope" value="Bacteria"/>
</dbReference>
<feature type="domain" description="GGDEF" evidence="4">
    <location>
        <begin position="1452"/>
        <end position="1582"/>
    </location>
</feature>
<dbReference type="SMART" id="SM00028">
    <property type="entry name" value="TPR"/>
    <property type="match status" value="7"/>
</dbReference>
<proteinExistence type="predicted"/>
<dbReference type="SMART" id="SM00220">
    <property type="entry name" value="S_TKc"/>
    <property type="match status" value="1"/>
</dbReference>
<keyword evidence="2" id="KW-0802">TPR repeat</keyword>
<dbReference type="InterPro" id="IPR000160">
    <property type="entry name" value="GGDEF_dom"/>
</dbReference>
<dbReference type="PROSITE" id="PS50011">
    <property type="entry name" value="PROTEIN_KINASE_DOM"/>
    <property type="match status" value="1"/>
</dbReference>
<dbReference type="GO" id="GO:0016020">
    <property type="term" value="C:membrane"/>
    <property type="evidence" value="ECO:0007669"/>
    <property type="project" value="UniProtKB-SubCell"/>
</dbReference>
<feature type="repeat" description="TPR" evidence="2">
    <location>
        <begin position="1007"/>
        <end position="1040"/>
    </location>
</feature>
<evidence type="ECO:0000313" key="6">
    <source>
        <dbReference type="Proteomes" id="UP000007652"/>
    </source>
</evidence>
<organism evidence="5 6">
    <name type="scientific">Caloramator australicus RC3</name>
    <dbReference type="NCBI Taxonomy" id="857293"/>
    <lineage>
        <taxon>Bacteria</taxon>
        <taxon>Bacillati</taxon>
        <taxon>Bacillota</taxon>
        <taxon>Clostridia</taxon>
        <taxon>Eubacteriales</taxon>
        <taxon>Clostridiaceae</taxon>
        <taxon>Caloramator</taxon>
    </lineage>
</organism>
<dbReference type="SUPFAM" id="SSF55073">
    <property type="entry name" value="Nucleotide cyclase"/>
    <property type="match status" value="1"/>
</dbReference>
<accession>I7KTV6</accession>
<dbReference type="NCBIfam" id="TIGR00254">
    <property type="entry name" value="GGDEF"/>
    <property type="match status" value="1"/>
</dbReference>
<dbReference type="Gene3D" id="3.40.50.300">
    <property type="entry name" value="P-loop containing nucleotide triphosphate hydrolases"/>
    <property type="match status" value="1"/>
</dbReference>
<dbReference type="InterPro" id="IPR011990">
    <property type="entry name" value="TPR-like_helical_dom_sf"/>
</dbReference>
<reference evidence="5 6" key="1">
    <citation type="journal article" date="2011" name="J. Bacteriol.">
        <title>Draft genome sequence of Caloramator australicus strain RC3T, a thermoanaerobe from the Great Artesian Basin of Australia.</title>
        <authorList>
            <person name="Ogg C.D."/>
            <person name="Patel B.K.C."/>
        </authorList>
    </citation>
    <scope>NUCLEOTIDE SEQUENCE [LARGE SCALE GENOMIC DNA]</scope>
    <source>
        <strain evidence="5 6">RC3</strain>
    </source>
</reference>
<dbReference type="InterPro" id="IPR011009">
    <property type="entry name" value="Kinase-like_dom_sf"/>
</dbReference>
<dbReference type="SMART" id="SM00267">
    <property type="entry name" value="GGDEF"/>
    <property type="match status" value="1"/>
</dbReference>
<keyword evidence="6" id="KW-1185">Reference proteome</keyword>
<feature type="domain" description="Protein kinase" evidence="3">
    <location>
        <begin position="8"/>
        <end position="262"/>
    </location>
</feature>
<dbReference type="OrthoDB" id="9805474at2"/>
<comment type="subcellular location">
    <subcellularLocation>
        <location evidence="1">Membrane</location>
        <topology evidence="1">Single-pass membrane protein</topology>
    </subcellularLocation>
</comment>
<comment type="caution">
    <text evidence="5">The sequence shown here is derived from an EMBL/GenBank/DDBJ whole genome shotgun (WGS) entry which is preliminary data.</text>
</comment>
<dbReference type="Pfam" id="PF13191">
    <property type="entry name" value="AAA_16"/>
    <property type="match status" value="1"/>
</dbReference>
<dbReference type="EMBL" id="CAKP01000066">
    <property type="protein sequence ID" value="CCJ33268.1"/>
    <property type="molecule type" value="Genomic_DNA"/>
</dbReference>
<dbReference type="InterPro" id="IPR000719">
    <property type="entry name" value="Prot_kinase_dom"/>
</dbReference>
<dbReference type="GO" id="GO:0005524">
    <property type="term" value="F:ATP binding"/>
    <property type="evidence" value="ECO:0007669"/>
    <property type="project" value="InterPro"/>
</dbReference>
<sequence length="1757" mass="205797">MRIINNRYRLIKKIYQNDGLASYQAIDIKRSQGVLDLNIINFDYVDWEFYDFLADNFIMLTSIVHSNLKRLYSFDIIENKNGRLDKNYQYFYTTEFVEDVQPLNVLEGLDIDEKLNLFIEIAKTINFLHLKGCLYNSINLSNINFVKVENKLTVKLNDIVTARIGEFVKTNRSQIIFKAPEVIEGEEHTVKSDIYSLGVLFLVILLGGIKFVKIDDGFSKLKDVLPKEYLGINDIIKKMIKEDPAERYDSITKVINDLNSLLNKNYIPFEVEDLEKINFNIKLSGRDKEIKKIFDSFRKNKGCVLISGETGIGKTRLLKELEFLFRLKNINCFSYYNEAESNSRKVFLEIARKIFSEGSENLQDEYREELLNTFEEFKNSIISEELYNEKNRIRMINTIYRYIKNKYKDERIVIIIDDFNSLDKFSYLMAKDILTSKIAEQAMFIISFKSDGLISNDIRALINDIRKEQNTIEIKLKGLSKEYASEMIKNLLSMGYTPRLFSNKIFEITYGNPLFIVEIIKDLYLRGDLFINSSTGIWSSKFDDDYDRMILPNSVEQAIFNQINELDEEDIIVLEVLSIFQNGVTTDVLGEFLNKDKNKLGNILRSLENKGIIISKISDEGILYDLQNQMLKRLIYNRIDEKVKVDLHLKAGKFLEKSNRIYLNPYSLKEEILYHYERANEVEKIIEYCIYNAILMKRLNNKSDAISYYERALKYFKEREADYRKVDILMSLGYIYLEVGNVKKAIELFKQAKLWALNLKDYNSAIDSMNKLVEIYINKNDKNKIIKSLEEIKNLLQIHDYKRGYLEYQFNTAVYYRNNDKLEDVRNICKQALEMCDDNCPEIKGKFIKLLGDCCYLSSEPEMAIDYYKKALYYFELNESKQEMIRVLNNLSIIYSDFYQDYDNALNYLEEMKNLAEKEGVAFLKALSLINIGEINYIKFNTTEALECFSTALDIIDELGYKAYTFYIYCFLIGIYLRLGNYSKAYFYHLKAKDELKNNTNQNIYDGLYYYFSAQLFYKFGDIDKAHEYLKEVLRIHQNNDIKIKWDAEAFLLILNISKDLERLDDVMDSLSNIIKKYKNSVEKIYIYYHLAFKFVKLNKINFAKKIFDLINDFELNELPVGLKLRIEYLDILLNKNKILALEEILPKLKENKLIELSMMANRILGDYYYNNNVYKAVNFYAASLTLMLSLLKDLPEEYKIKFISISNFHNTLTKMSKILEIDINEEESLELNKLTEYADHLISSQINNLKGNTIQKIKSSFKEELNLNISNINDLLNKITLDSNSDILLIMKYMSYITLATNYLLITDSKNPEILVSKEKVDINNYSLIIDKAKRLEKSIIVKKSDEYGNVVNWICIPLIKNKRKDKFRISTYDIKRNYGYVILETDKIINNFSEEAIEECKPLVNLLIGYIENINIINTAIIDKLTSAYTRKMLDDLLDENIENAELNSGFFSVVMIDIDNFKKINDKYGHLLGDKILKKLGEVVKSNIRKNDLFFRYGGEEFLILLPDTNKHDALNLAERIRKKMETSLFVDGRAVTASFGIASFPDDAEWKEELLEKADKALYVAKERGKNRCELWDETFEQKGRVTDKLSGFLTGNDLRDTTKILTMIELTELIKENLSKEEIVFKFLGRLLDSSEGRYAGILFLEDGKIYNQLWRKVNDDNWIKFNNINTRLLNKVLKEQKGFYGIDWDEVFEYDVVKNVPLFYSVMLVPIVKDKVLKGIIYILAPSNDKEYKFEDYNYVSVLANILAMLL</sequence>
<dbReference type="PANTHER" id="PTHR45138">
    <property type="entry name" value="REGULATORY COMPONENTS OF SENSORY TRANSDUCTION SYSTEM"/>
    <property type="match status" value="1"/>
</dbReference>
<dbReference type="Gene3D" id="1.10.510.10">
    <property type="entry name" value="Transferase(Phosphotransferase) domain 1"/>
    <property type="match status" value="1"/>
</dbReference>
<name>I7KTV6_9CLOT</name>
<dbReference type="InterPro" id="IPR050469">
    <property type="entry name" value="Diguanylate_Cyclase"/>
</dbReference>
<evidence type="ECO:0000313" key="5">
    <source>
        <dbReference type="EMBL" id="CCJ33268.1"/>
    </source>
</evidence>
<evidence type="ECO:0000256" key="2">
    <source>
        <dbReference type="PROSITE-ProRule" id="PRU00339"/>
    </source>
</evidence>
<evidence type="ECO:0000259" key="4">
    <source>
        <dbReference type="PROSITE" id="PS50887"/>
    </source>
</evidence>
<dbReference type="PANTHER" id="PTHR45138:SF9">
    <property type="entry name" value="DIGUANYLATE CYCLASE DGCM-RELATED"/>
    <property type="match status" value="1"/>
</dbReference>
<dbReference type="GO" id="GO:0052621">
    <property type="term" value="F:diguanylate cyclase activity"/>
    <property type="evidence" value="ECO:0007669"/>
    <property type="project" value="TreeGrafter"/>
</dbReference>
<dbReference type="Gene3D" id="1.25.40.10">
    <property type="entry name" value="Tetratricopeptide repeat domain"/>
    <property type="match status" value="2"/>
</dbReference>
<dbReference type="Pfam" id="PF00069">
    <property type="entry name" value="Pkinase"/>
    <property type="match status" value="1"/>
</dbReference>
<dbReference type="FunFam" id="3.30.70.270:FF:000001">
    <property type="entry name" value="Diguanylate cyclase domain protein"/>
    <property type="match status" value="1"/>
</dbReference>
<dbReference type="RefSeq" id="WP_008908538.1">
    <property type="nucleotide sequence ID" value="NZ_CAKP01000066.1"/>
</dbReference>
<dbReference type="PROSITE" id="PS50005">
    <property type="entry name" value="TPR"/>
    <property type="match status" value="1"/>
</dbReference>
<protein>
    <submittedName>
        <fullName evidence="5">GGDEF/response regulator receiver domain protein</fullName>
    </submittedName>
</protein>
<dbReference type="STRING" id="857293.CAAU_1184"/>
<dbReference type="GO" id="GO:0004672">
    <property type="term" value="F:protein kinase activity"/>
    <property type="evidence" value="ECO:0007669"/>
    <property type="project" value="InterPro"/>
</dbReference>
<dbReference type="Gene3D" id="3.30.70.270">
    <property type="match status" value="1"/>
</dbReference>
<dbReference type="SUPFAM" id="SSF56112">
    <property type="entry name" value="Protein kinase-like (PK-like)"/>
    <property type="match status" value="1"/>
</dbReference>
<evidence type="ECO:0000259" key="3">
    <source>
        <dbReference type="PROSITE" id="PS50011"/>
    </source>
</evidence>
<dbReference type="SUPFAM" id="SSF52540">
    <property type="entry name" value="P-loop containing nucleoside triphosphate hydrolases"/>
    <property type="match status" value="1"/>
</dbReference>
<dbReference type="InterPro" id="IPR027417">
    <property type="entry name" value="P-loop_NTPase"/>
</dbReference>
<dbReference type="Proteomes" id="UP000007652">
    <property type="component" value="Unassembled WGS sequence"/>
</dbReference>